<reference evidence="4 5" key="1">
    <citation type="submission" date="2018-09" db="EMBL/GenBank/DDBJ databases">
        <title>A high-quality reference genome of wild soybean provides a powerful tool to mine soybean genomes.</title>
        <authorList>
            <person name="Xie M."/>
            <person name="Chung C.Y.L."/>
            <person name="Li M.-W."/>
            <person name="Wong F.-L."/>
            <person name="Chan T.-F."/>
            <person name="Lam H.-M."/>
        </authorList>
    </citation>
    <scope>NUCLEOTIDE SEQUENCE [LARGE SCALE GENOMIC DNA]</scope>
    <source>
        <strain evidence="5">cv. W05</strain>
        <tissue evidence="4">Hypocotyl of etiolated seedlings</tissue>
    </source>
</reference>
<sequence>MVSLLNPEAPEYLPSHNHKLQQQQQQLQPLACPTSLFPHHGHFSVFSLFPSRHPNPFFYYPTLTLPPPPSIPLALEAHQQTRFHNIKNDSDSNPVEAHAVHQKKDQVVLAEPKTGGGSIGLVKKQALNAYINGRRSAESWRQKSYPPRKKVEENGQRKNVDFLRNRKVFRQPDDEQPFRGFPKRNRFNLSLPVRDGETTVMIRNIPSKYTRELLVDFLEDHCLKVNRGDKEAAFKGKDEEPIGLAFDFVYLPIDFKTRMNKGYAFVNFTQPQAARKFLKTASNLKWELFQSNKIRDVVSARLQGKEQLEEHFATMNFPYESEDVLPVSFSPPCDGVNKGEQRTIGNLTKRQHV</sequence>
<feature type="domain" description="RRM" evidence="3">
    <location>
        <begin position="198"/>
        <end position="295"/>
    </location>
</feature>
<evidence type="ECO:0000256" key="1">
    <source>
        <dbReference type="PROSITE-ProRule" id="PRU00176"/>
    </source>
</evidence>
<dbReference type="SUPFAM" id="SSF54928">
    <property type="entry name" value="RNA-binding domain, RBD"/>
    <property type="match status" value="1"/>
</dbReference>
<accession>A0A445HKN2</accession>
<evidence type="ECO:0000256" key="2">
    <source>
        <dbReference type="SAM" id="MobiDB-lite"/>
    </source>
</evidence>
<feature type="region of interest" description="Disordered" evidence="2">
    <location>
        <begin position="1"/>
        <end position="25"/>
    </location>
</feature>
<dbReference type="PROSITE" id="PS50102">
    <property type="entry name" value="RRM"/>
    <property type="match status" value="1"/>
</dbReference>
<dbReference type="Gene3D" id="3.30.70.330">
    <property type="match status" value="1"/>
</dbReference>
<dbReference type="InterPro" id="IPR035979">
    <property type="entry name" value="RBD_domain_sf"/>
</dbReference>
<evidence type="ECO:0000259" key="3">
    <source>
        <dbReference type="PROSITE" id="PS50102"/>
    </source>
</evidence>
<dbReference type="InterPro" id="IPR012677">
    <property type="entry name" value="Nucleotide-bd_a/b_plait_sf"/>
</dbReference>
<dbReference type="InterPro" id="IPR000504">
    <property type="entry name" value="RRM_dom"/>
</dbReference>
<keyword evidence="1" id="KW-0694">RNA-binding</keyword>
<dbReference type="Pfam" id="PF04059">
    <property type="entry name" value="RRM_2"/>
    <property type="match status" value="1"/>
</dbReference>
<gene>
    <name evidence="4" type="ORF">D0Y65_033293</name>
</gene>
<dbReference type="Proteomes" id="UP000289340">
    <property type="component" value="Chromosome 12"/>
</dbReference>
<comment type="caution">
    <text evidence="4">The sequence shown here is derived from an EMBL/GenBank/DDBJ whole genome shotgun (WGS) entry which is preliminary data.</text>
</comment>
<dbReference type="AlphaFoldDB" id="A0A445HKN2"/>
<protein>
    <submittedName>
        <fullName evidence="4">Protein terminal ear1</fullName>
    </submittedName>
</protein>
<organism evidence="4 5">
    <name type="scientific">Glycine soja</name>
    <name type="common">Wild soybean</name>
    <dbReference type="NCBI Taxonomy" id="3848"/>
    <lineage>
        <taxon>Eukaryota</taxon>
        <taxon>Viridiplantae</taxon>
        <taxon>Streptophyta</taxon>
        <taxon>Embryophyta</taxon>
        <taxon>Tracheophyta</taxon>
        <taxon>Spermatophyta</taxon>
        <taxon>Magnoliopsida</taxon>
        <taxon>eudicotyledons</taxon>
        <taxon>Gunneridae</taxon>
        <taxon>Pentapetalae</taxon>
        <taxon>rosids</taxon>
        <taxon>fabids</taxon>
        <taxon>Fabales</taxon>
        <taxon>Fabaceae</taxon>
        <taxon>Papilionoideae</taxon>
        <taxon>50 kb inversion clade</taxon>
        <taxon>NPAAA clade</taxon>
        <taxon>indigoferoid/millettioid clade</taxon>
        <taxon>Phaseoleae</taxon>
        <taxon>Glycine</taxon>
        <taxon>Glycine subgen. Soja</taxon>
    </lineage>
</organism>
<evidence type="ECO:0000313" key="5">
    <source>
        <dbReference type="Proteomes" id="UP000289340"/>
    </source>
</evidence>
<dbReference type="EMBL" id="QZWG01000012">
    <property type="protein sequence ID" value="RZB74144.1"/>
    <property type="molecule type" value="Genomic_DNA"/>
</dbReference>
<keyword evidence="5" id="KW-1185">Reference proteome</keyword>
<evidence type="ECO:0000313" key="4">
    <source>
        <dbReference type="EMBL" id="RZB74144.1"/>
    </source>
</evidence>
<dbReference type="InterPro" id="IPR007201">
    <property type="entry name" value="Mei2-like_Rrm_C"/>
</dbReference>
<dbReference type="GO" id="GO:0003723">
    <property type="term" value="F:RNA binding"/>
    <property type="evidence" value="ECO:0007669"/>
    <property type="project" value="UniProtKB-UniRule"/>
</dbReference>
<dbReference type="Gramene" id="XM_028339273.1">
    <property type="protein sequence ID" value="XP_028195074.1"/>
    <property type="gene ID" value="LOC114380268"/>
</dbReference>
<proteinExistence type="predicted"/>
<name>A0A445HKN2_GLYSO</name>